<dbReference type="PANTHER" id="PTHR33602:SF1">
    <property type="entry name" value="REGULATORY PROTEIN RECX FAMILY PROTEIN"/>
    <property type="match status" value="1"/>
</dbReference>
<reference evidence="8 9" key="1">
    <citation type="submission" date="2023-07" db="EMBL/GenBank/DDBJ databases">
        <title>Sorghum-associated microbial communities from plants grown in Nebraska, USA.</title>
        <authorList>
            <person name="Schachtman D."/>
        </authorList>
    </citation>
    <scope>NUCLEOTIDE SEQUENCE [LARGE SCALE GENOMIC DNA]</scope>
    <source>
        <strain evidence="8 9">BE313</strain>
    </source>
</reference>
<feature type="domain" description="RecX first three-helical" evidence="7">
    <location>
        <begin position="16"/>
        <end position="53"/>
    </location>
</feature>
<dbReference type="HAMAP" id="MF_01114">
    <property type="entry name" value="RecX"/>
    <property type="match status" value="1"/>
</dbReference>
<dbReference type="Pfam" id="PF21981">
    <property type="entry name" value="RecX_HTH3"/>
    <property type="match status" value="1"/>
</dbReference>
<keyword evidence="4 5" id="KW-0963">Cytoplasm</keyword>
<keyword evidence="9" id="KW-1185">Reference proteome</keyword>
<comment type="similarity">
    <text evidence="2 5">Belongs to the RecX family.</text>
</comment>
<evidence type="ECO:0000259" key="6">
    <source>
        <dbReference type="Pfam" id="PF21981"/>
    </source>
</evidence>
<dbReference type="Proteomes" id="UP001180487">
    <property type="component" value="Unassembled WGS sequence"/>
</dbReference>
<dbReference type="EMBL" id="JAVDXT010000003">
    <property type="protein sequence ID" value="MDR7378545.1"/>
    <property type="molecule type" value="Genomic_DNA"/>
</dbReference>
<evidence type="ECO:0000256" key="2">
    <source>
        <dbReference type="ARBA" id="ARBA00009695"/>
    </source>
</evidence>
<comment type="function">
    <text evidence="5">Modulates RecA activity.</text>
</comment>
<evidence type="ECO:0000256" key="3">
    <source>
        <dbReference type="ARBA" id="ARBA00018111"/>
    </source>
</evidence>
<gene>
    <name evidence="5" type="primary">recX</name>
    <name evidence="8" type="ORF">J2X19_003239</name>
</gene>
<dbReference type="InterPro" id="IPR053925">
    <property type="entry name" value="RecX_HTH_3rd"/>
</dbReference>
<organism evidence="8 9">
    <name type="scientific">Rhodoferax ferrireducens</name>
    <dbReference type="NCBI Taxonomy" id="192843"/>
    <lineage>
        <taxon>Bacteria</taxon>
        <taxon>Pseudomonadati</taxon>
        <taxon>Pseudomonadota</taxon>
        <taxon>Betaproteobacteria</taxon>
        <taxon>Burkholderiales</taxon>
        <taxon>Comamonadaceae</taxon>
        <taxon>Rhodoferax</taxon>
    </lineage>
</organism>
<dbReference type="RefSeq" id="WP_116608468.1">
    <property type="nucleotide sequence ID" value="NZ_JAVDXT010000003.1"/>
</dbReference>
<evidence type="ECO:0000313" key="9">
    <source>
        <dbReference type="Proteomes" id="UP001180487"/>
    </source>
</evidence>
<dbReference type="InterPro" id="IPR053926">
    <property type="entry name" value="RecX_HTH_1st"/>
</dbReference>
<protein>
    <recommendedName>
        <fullName evidence="3 5">Regulatory protein RecX</fullName>
    </recommendedName>
</protein>
<dbReference type="Gene3D" id="1.10.10.10">
    <property type="entry name" value="Winged helix-like DNA-binding domain superfamily/Winged helix DNA-binding domain"/>
    <property type="match status" value="2"/>
</dbReference>
<dbReference type="InterPro" id="IPR036388">
    <property type="entry name" value="WH-like_DNA-bd_sf"/>
</dbReference>
<name>A0ABU2CB23_9BURK</name>
<evidence type="ECO:0000256" key="1">
    <source>
        <dbReference type="ARBA" id="ARBA00004496"/>
    </source>
</evidence>
<evidence type="ECO:0000256" key="5">
    <source>
        <dbReference type="HAMAP-Rule" id="MF_01114"/>
    </source>
</evidence>
<dbReference type="InterPro" id="IPR003783">
    <property type="entry name" value="Regulatory_RecX"/>
</dbReference>
<sequence length="159" mass="17593">MAFQPSKSLSPISLKGRALRLLSGREYSRAELERKLAVFEEHPGELAQALDELQAKDFINEQRVVDSVLYRRASKLGAARIRQELQTKGLDPGAVLDAVAGLQETELARAREVWRKKFGSPPEDAAARGKQQRFLLARGFSSDAVRRVVAGSDEAEDGF</sequence>
<comment type="subcellular location">
    <subcellularLocation>
        <location evidence="1 5">Cytoplasm</location>
    </subcellularLocation>
</comment>
<evidence type="ECO:0000313" key="8">
    <source>
        <dbReference type="EMBL" id="MDR7378545.1"/>
    </source>
</evidence>
<accession>A0ABU2CB23</accession>
<comment type="caution">
    <text evidence="8">The sequence shown here is derived from an EMBL/GenBank/DDBJ whole genome shotgun (WGS) entry which is preliminary data.</text>
</comment>
<dbReference type="NCBIfam" id="NF001055">
    <property type="entry name" value="PRK00117.2-5"/>
    <property type="match status" value="1"/>
</dbReference>
<dbReference type="Pfam" id="PF21982">
    <property type="entry name" value="RecX_HTH1"/>
    <property type="match status" value="1"/>
</dbReference>
<evidence type="ECO:0000256" key="4">
    <source>
        <dbReference type="ARBA" id="ARBA00022490"/>
    </source>
</evidence>
<proteinExistence type="inferred from homology"/>
<dbReference type="PANTHER" id="PTHR33602">
    <property type="entry name" value="REGULATORY PROTEIN RECX FAMILY PROTEIN"/>
    <property type="match status" value="1"/>
</dbReference>
<evidence type="ECO:0000259" key="7">
    <source>
        <dbReference type="Pfam" id="PF21982"/>
    </source>
</evidence>
<feature type="domain" description="RecX third three-helical" evidence="6">
    <location>
        <begin position="104"/>
        <end position="149"/>
    </location>
</feature>